<organism evidence="1 2">
    <name type="scientific">Trichinella zimbabwensis</name>
    <dbReference type="NCBI Taxonomy" id="268475"/>
    <lineage>
        <taxon>Eukaryota</taxon>
        <taxon>Metazoa</taxon>
        <taxon>Ecdysozoa</taxon>
        <taxon>Nematoda</taxon>
        <taxon>Enoplea</taxon>
        <taxon>Dorylaimia</taxon>
        <taxon>Trichinellida</taxon>
        <taxon>Trichinellidae</taxon>
        <taxon>Trichinella</taxon>
    </lineage>
</organism>
<accession>A0A0V1I2C9</accession>
<dbReference type="EMBL" id="JYDP01000008">
    <property type="protein sequence ID" value="KRZ17065.1"/>
    <property type="molecule type" value="Genomic_DNA"/>
</dbReference>
<name>A0A0V1I2C9_9BILA</name>
<evidence type="ECO:0000313" key="1">
    <source>
        <dbReference type="EMBL" id="KRZ17065.1"/>
    </source>
</evidence>
<dbReference type="AlphaFoldDB" id="A0A0V1I2C9"/>
<keyword evidence="2" id="KW-1185">Reference proteome</keyword>
<protein>
    <submittedName>
        <fullName evidence="1">Uncharacterized protein</fullName>
    </submittedName>
</protein>
<evidence type="ECO:0000313" key="2">
    <source>
        <dbReference type="Proteomes" id="UP000055024"/>
    </source>
</evidence>
<dbReference type="Proteomes" id="UP000055024">
    <property type="component" value="Unassembled WGS sequence"/>
</dbReference>
<sequence>MRQDFMKASGDNKLNYFSNIEFLKEKKEEITQNIPITVMNQQRRGTIATVRSLEKRQSINSSQRCSSSNSDYAVLSRYFYG</sequence>
<gene>
    <name evidence="1" type="ORF">T11_2297</name>
</gene>
<reference evidence="1 2" key="1">
    <citation type="submission" date="2015-01" db="EMBL/GenBank/DDBJ databases">
        <title>Evolution of Trichinella species and genotypes.</title>
        <authorList>
            <person name="Korhonen P.K."/>
            <person name="Edoardo P."/>
            <person name="Giuseppe L.R."/>
            <person name="Gasser R.B."/>
        </authorList>
    </citation>
    <scope>NUCLEOTIDE SEQUENCE [LARGE SCALE GENOMIC DNA]</scope>
    <source>
        <strain evidence="1">ISS1029</strain>
    </source>
</reference>
<proteinExistence type="predicted"/>
<comment type="caution">
    <text evidence="1">The sequence shown here is derived from an EMBL/GenBank/DDBJ whole genome shotgun (WGS) entry which is preliminary data.</text>
</comment>